<evidence type="ECO:0000313" key="3">
    <source>
        <dbReference type="EMBL" id="QUE50662.1"/>
    </source>
</evidence>
<evidence type="ECO:0000259" key="2">
    <source>
        <dbReference type="Pfam" id="PF06439"/>
    </source>
</evidence>
<reference evidence="3" key="1">
    <citation type="submission" date="2021-04" db="EMBL/GenBank/DDBJ databases">
        <title>Luteolibacter sp. 32A isolated from the skin of an Anderson's salamander (Ambystoma andersonii).</title>
        <authorList>
            <person name="Spergser J."/>
            <person name="Busse H.-J."/>
        </authorList>
    </citation>
    <scope>NUCLEOTIDE SEQUENCE</scope>
    <source>
        <strain evidence="3">32A</strain>
    </source>
</reference>
<dbReference type="InterPro" id="IPR010496">
    <property type="entry name" value="AL/BT2_dom"/>
</dbReference>
<evidence type="ECO:0000256" key="1">
    <source>
        <dbReference type="SAM" id="SignalP"/>
    </source>
</evidence>
<feature type="signal peptide" evidence="1">
    <location>
        <begin position="1"/>
        <end position="16"/>
    </location>
</feature>
<proteinExistence type="predicted"/>
<dbReference type="GO" id="GO:0016787">
    <property type="term" value="F:hydrolase activity"/>
    <property type="evidence" value="ECO:0007669"/>
    <property type="project" value="InterPro"/>
</dbReference>
<gene>
    <name evidence="3" type="ORF">KBB96_17605</name>
</gene>
<sequence length="421" mass="46288">MKQLLMLLALVAPAFAQDAKPEFKSRPLFNGKDLTGWHGEGYVVEDGAIACTPQGRNLVTDDTFADYILDFEFKLTPGANNGIGIHYPGTGDSAYVGMEVQVLDSTDPKYKDLKPYQFHGSLYTLVPAKQGLLKPVGEWNKERIVVDGPNVRVEVNGEVALRANLDELNKQFPKHEGAKRRGGHLAFLGHGDRVLFRNLNITELPPGANSAGAAGAGFTRIFDGKTLTGWKTEKDGDESWVPINGILKHIGTAKNPSQLWTEKEYGDFTMVFDWRWNGTGPKMQRPIILPDGTEKKGADGKSETVEVQELDSGVYVRGNSKSQVNLWNWPVGSGEVYGYRTDGSQSAEVRAGVTPKEKADHVLGEWNRTLITVKGDRLTVIVNDKKVIDKAQLPGMPAKGKIALQHHGASIDFANIWIRDL</sequence>
<keyword evidence="4" id="KW-1185">Reference proteome</keyword>
<accession>A0A975G8B3</accession>
<organism evidence="3 4">
    <name type="scientific">Luteolibacter ambystomatis</name>
    <dbReference type="NCBI Taxonomy" id="2824561"/>
    <lineage>
        <taxon>Bacteria</taxon>
        <taxon>Pseudomonadati</taxon>
        <taxon>Verrucomicrobiota</taxon>
        <taxon>Verrucomicrobiia</taxon>
        <taxon>Verrucomicrobiales</taxon>
        <taxon>Verrucomicrobiaceae</taxon>
        <taxon>Luteolibacter</taxon>
    </lineage>
</organism>
<dbReference type="Gene3D" id="2.60.120.560">
    <property type="entry name" value="Exo-inulinase, domain 1"/>
    <property type="match status" value="2"/>
</dbReference>
<keyword evidence="1" id="KW-0732">Signal</keyword>
<feature type="domain" description="3-keto-alpha-glucoside-1,2-lyase/3-keto-2-hydroxy-glucal hydratase" evidence="2">
    <location>
        <begin position="217"/>
        <end position="419"/>
    </location>
</feature>
<dbReference type="EMBL" id="CP073100">
    <property type="protein sequence ID" value="QUE50662.1"/>
    <property type="molecule type" value="Genomic_DNA"/>
</dbReference>
<evidence type="ECO:0000313" key="4">
    <source>
        <dbReference type="Proteomes" id="UP000676169"/>
    </source>
</evidence>
<dbReference type="Proteomes" id="UP000676169">
    <property type="component" value="Chromosome"/>
</dbReference>
<feature type="chain" id="PRO_5037686265" evidence="1">
    <location>
        <begin position="17"/>
        <end position="421"/>
    </location>
</feature>
<dbReference type="RefSeq" id="WP_211630802.1">
    <property type="nucleotide sequence ID" value="NZ_CP073100.1"/>
</dbReference>
<protein>
    <submittedName>
        <fullName evidence="3">DUF1080 domain-containing protein</fullName>
    </submittedName>
</protein>
<dbReference type="KEGG" id="lamb:KBB96_17605"/>
<dbReference type="AlphaFoldDB" id="A0A975G8B3"/>
<name>A0A975G8B3_9BACT</name>
<dbReference type="Pfam" id="PF06439">
    <property type="entry name" value="3keto-disac_hyd"/>
    <property type="match status" value="2"/>
</dbReference>
<feature type="domain" description="3-keto-alpha-glucoside-1,2-lyase/3-keto-2-hydroxy-glucal hydratase" evidence="2">
    <location>
        <begin position="25"/>
        <end position="201"/>
    </location>
</feature>